<dbReference type="SUPFAM" id="SSF52047">
    <property type="entry name" value="RNI-like"/>
    <property type="match status" value="1"/>
</dbReference>
<feature type="non-terminal residue" evidence="1">
    <location>
        <position position="1"/>
    </location>
</feature>
<name>A0A8H7HSV1_9AGAM</name>
<dbReference type="OrthoDB" id="3192926at2759"/>
<sequence>MYLTDIVYLVADLLDENDRAHLAQVSRLYFELVMPLAWRTVIGVTQLFKLIPGVRVDTPGILAGTETINIPKNLDSADLVRFQFYARFVKHLQLFKNPAVVTKLNRWDELLQYTNHNTLLPSLRSISLGTYWPQSISHYAWIAAFSSSSVQILETHPLVRQTLPTISTETALGIFKLLVDRCPNLESLSIFVNPQQRTSRLEPRLLGGGGVHQQGRGELLFEAVKHVRNLTCTSSMADSCQDTFLLLSRLPNLESLRMYASQQYGDHTIPIIPLEPDAFSQLTSLTLYDFGPCATLSIFDHLSSAAELSQLALELNHKAEEVSSLDEFYNLELIPTICARTRRLQRLIIRPIIEDKAYIHIQQSSLQLLSALPLNHLTLAKSHADIEQLTELFPRIQILRLPDLPVTISQLYRFTACRELEHLSLKLDLSPRGPTEPSSDRFSPTAPLFVLETDYGGFDRLSQADTRDLLSYLSGMWSESMVIQQIVPFDYPHHDLAAKKRLRNLNRELEEIRKLDKEMGCRDSIAPITASSTQINPPVIFS</sequence>
<dbReference type="AlphaFoldDB" id="A0A8H7HSV1"/>
<dbReference type="Proteomes" id="UP000602905">
    <property type="component" value="Unassembled WGS sequence"/>
</dbReference>
<protein>
    <submittedName>
        <fullName evidence="1">Uncharacterized protein</fullName>
    </submittedName>
</protein>
<gene>
    <name evidence="1" type="ORF">RHS03_05944</name>
</gene>
<dbReference type="EMBL" id="JACYCD010000054">
    <property type="protein sequence ID" value="KAF8704561.1"/>
    <property type="molecule type" value="Genomic_DNA"/>
</dbReference>
<proteinExistence type="predicted"/>
<organism evidence="1 2">
    <name type="scientific">Rhizoctonia solani</name>
    <dbReference type="NCBI Taxonomy" id="456999"/>
    <lineage>
        <taxon>Eukaryota</taxon>
        <taxon>Fungi</taxon>
        <taxon>Dikarya</taxon>
        <taxon>Basidiomycota</taxon>
        <taxon>Agaricomycotina</taxon>
        <taxon>Agaricomycetes</taxon>
        <taxon>Cantharellales</taxon>
        <taxon>Ceratobasidiaceae</taxon>
        <taxon>Rhizoctonia</taxon>
    </lineage>
</organism>
<evidence type="ECO:0000313" key="2">
    <source>
        <dbReference type="Proteomes" id="UP000602905"/>
    </source>
</evidence>
<reference evidence="1" key="1">
    <citation type="submission" date="2020-09" db="EMBL/GenBank/DDBJ databases">
        <title>Comparative genome analyses of four rice-infecting Rhizoctonia solani isolates reveal extensive enrichment of homogalacturonan modification genes.</title>
        <authorList>
            <person name="Lee D.-Y."/>
            <person name="Jeon J."/>
            <person name="Kim K.-T."/>
            <person name="Cheong K."/>
            <person name="Song H."/>
            <person name="Choi G."/>
            <person name="Ko J."/>
            <person name="Opiyo S.O."/>
            <person name="Zuo S."/>
            <person name="Madhav S."/>
            <person name="Lee Y.-H."/>
            <person name="Wang G.-L."/>
        </authorList>
    </citation>
    <scope>NUCLEOTIDE SEQUENCE</scope>
    <source>
        <strain evidence="1">AG1-IA WGL</strain>
    </source>
</reference>
<comment type="caution">
    <text evidence="1">The sequence shown here is derived from an EMBL/GenBank/DDBJ whole genome shotgun (WGS) entry which is preliminary data.</text>
</comment>
<accession>A0A8H7HSV1</accession>
<evidence type="ECO:0000313" key="1">
    <source>
        <dbReference type="EMBL" id="KAF8704561.1"/>
    </source>
</evidence>